<dbReference type="Proteomes" id="UP000659630">
    <property type="component" value="Unassembled WGS sequence"/>
</dbReference>
<keyword evidence="2" id="KW-0441">Lipid A biosynthesis</keyword>
<evidence type="ECO:0000256" key="1">
    <source>
        <dbReference type="ARBA" id="ARBA00022516"/>
    </source>
</evidence>
<proteinExistence type="predicted"/>
<dbReference type="GO" id="GO:0016020">
    <property type="term" value="C:membrane"/>
    <property type="evidence" value="ECO:0007669"/>
    <property type="project" value="GOC"/>
</dbReference>
<dbReference type="PANTHER" id="PTHR43378:SF2">
    <property type="entry name" value="UDP-3-O-ACYLGLUCOSAMINE N-ACYLTRANSFERASE 1, MITOCHONDRIAL-RELATED"/>
    <property type="match status" value="1"/>
</dbReference>
<organism evidence="7 8">
    <name type="scientific">Anaerofilum hominis</name>
    <dbReference type="NCBI Taxonomy" id="2763016"/>
    <lineage>
        <taxon>Bacteria</taxon>
        <taxon>Bacillati</taxon>
        <taxon>Bacillota</taxon>
        <taxon>Clostridia</taxon>
        <taxon>Eubacteriales</taxon>
        <taxon>Oscillospiraceae</taxon>
        <taxon>Anaerofilum</taxon>
    </lineage>
</organism>
<keyword evidence="8" id="KW-1185">Reference proteome</keyword>
<gene>
    <name evidence="7" type="ORF">H8S23_06675</name>
</gene>
<keyword evidence="5" id="KW-0443">Lipid metabolism</keyword>
<dbReference type="EC" id="2.3.1.191" evidence="7"/>
<evidence type="ECO:0000256" key="2">
    <source>
        <dbReference type="ARBA" id="ARBA00022556"/>
    </source>
</evidence>
<reference evidence="7" key="1">
    <citation type="submission" date="2020-08" db="EMBL/GenBank/DDBJ databases">
        <title>Genome public.</title>
        <authorList>
            <person name="Liu C."/>
            <person name="Sun Q."/>
        </authorList>
    </citation>
    <scope>NUCLEOTIDE SEQUENCE</scope>
    <source>
        <strain evidence="7">BX8</strain>
    </source>
</reference>
<protein>
    <submittedName>
        <fullName evidence="7">UDP-3-O-(3-hydroxymyristoyl)glucosamine N-acyltransferase</fullName>
        <ecNumber evidence="7">2.3.1.191</ecNumber>
    </submittedName>
</protein>
<dbReference type="EMBL" id="JACONZ010000002">
    <property type="protein sequence ID" value="MBC5581187.1"/>
    <property type="molecule type" value="Genomic_DNA"/>
</dbReference>
<dbReference type="PANTHER" id="PTHR43378">
    <property type="entry name" value="UDP-3-O-ACYLGLUCOSAMINE N-ACYLTRANSFERASE"/>
    <property type="match status" value="1"/>
</dbReference>
<dbReference type="NCBIfam" id="NF002060">
    <property type="entry name" value="PRK00892.1"/>
    <property type="match status" value="1"/>
</dbReference>
<keyword evidence="1" id="KW-0444">Lipid biosynthesis</keyword>
<keyword evidence="3 7" id="KW-0808">Transferase</keyword>
<dbReference type="GO" id="GO:0103118">
    <property type="term" value="F:UDP-3-O-[(3R)-3-hydroxyacyl]-glucosamine N-acyltransferase activity"/>
    <property type="evidence" value="ECO:0007669"/>
    <property type="project" value="UniProtKB-EC"/>
</dbReference>
<dbReference type="Gene3D" id="2.160.10.10">
    <property type="entry name" value="Hexapeptide repeat proteins"/>
    <property type="match status" value="1"/>
</dbReference>
<dbReference type="CDD" id="cd03352">
    <property type="entry name" value="LbH_LpxD"/>
    <property type="match status" value="1"/>
</dbReference>
<keyword evidence="6 7" id="KW-0012">Acyltransferase</keyword>
<evidence type="ECO:0000256" key="4">
    <source>
        <dbReference type="ARBA" id="ARBA00022737"/>
    </source>
</evidence>
<sequence>MSVHCAEIVEYAKGISAAVKVVGETDRVIDGFCSLNVPKSNAITWIKHPEEHSLDGFAGKEGLLIVSPHVIDSPAEHTSFLLTDTPKALFFSILHHFWAQEPPRGIAGTATVNSRSIAQGVSIGEYCYIGPEVVIGENTIIEHNVSLRGKVIIGANCIIHSGAVIGSDGFGYFINENGRPEKVEHFGGVMIGEDVEVGANTCIDRGTIDDTVIGAHTKIDNLCHIAHNVRIGESCMIIAQSLIAGSVQLGKGSYIAPGAIVKNQLTVGENAFVGMGAVVVNNVEPDMVVAGVPARVIRKVGPSDK</sequence>
<dbReference type="InterPro" id="IPR001451">
    <property type="entry name" value="Hexapep"/>
</dbReference>
<evidence type="ECO:0000256" key="3">
    <source>
        <dbReference type="ARBA" id="ARBA00022679"/>
    </source>
</evidence>
<evidence type="ECO:0000256" key="5">
    <source>
        <dbReference type="ARBA" id="ARBA00023098"/>
    </source>
</evidence>
<dbReference type="SUPFAM" id="SSF51161">
    <property type="entry name" value="Trimeric LpxA-like enzymes"/>
    <property type="match status" value="1"/>
</dbReference>
<accession>A0A923I930</accession>
<dbReference type="GO" id="GO:0009245">
    <property type="term" value="P:lipid A biosynthetic process"/>
    <property type="evidence" value="ECO:0007669"/>
    <property type="project" value="UniProtKB-KW"/>
</dbReference>
<dbReference type="PROSITE" id="PS00101">
    <property type="entry name" value="HEXAPEP_TRANSFERASES"/>
    <property type="match status" value="2"/>
</dbReference>
<dbReference type="RefSeq" id="WP_186887551.1">
    <property type="nucleotide sequence ID" value="NZ_JACONZ010000002.1"/>
</dbReference>
<dbReference type="AlphaFoldDB" id="A0A923I930"/>
<dbReference type="InterPro" id="IPR007691">
    <property type="entry name" value="LpxD"/>
</dbReference>
<name>A0A923I930_9FIRM</name>
<dbReference type="GO" id="GO:0016410">
    <property type="term" value="F:N-acyltransferase activity"/>
    <property type="evidence" value="ECO:0007669"/>
    <property type="project" value="InterPro"/>
</dbReference>
<evidence type="ECO:0000256" key="6">
    <source>
        <dbReference type="ARBA" id="ARBA00023315"/>
    </source>
</evidence>
<dbReference type="Pfam" id="PF00132">
    <property type="entry name" value="Hexapep"/>
    <property type="match status" value="2"/>
</dbReference>
<keyword evidence="4" id="KW-0677">Repeat</keyword>
<evidence type="ECO:0000313" key="8">
    <source>
        <dbReference type="Proteomes" id="UP000659630"/>
    </source>
</evidence>
<dbReference type="InterPro" id="IPR018357">
    <property type="entry name" value="Hexapep_transf_CS"/>
</dbReference>
<dbReference type="InterPro" id="IPR011004">
    <property type="entry name" value="Trimer_LpxA-like_sf"/>
</dbReference>
<comment type="caution">
    <text evidence="7">The sequence shown here is derived from an EMBL/GenBank/DDBJ whole genome shotgun (WGS) entry which is preliminary data.</text>
</comment>
<evidence type="ECO:0000313" key="7">
    <source>
        <dbReference type="EMBL" id="MBC5581187.1"/>
    </source>
</evidence>
<dbReference type="Gene3D" id="3.40.1390.10">
    <property type="entry name" value="MurE/MurF, N-terminal domain"/>
    <property type="match status" value="1"/>
</dbReference>